<dbReference type="PROSITE" id="PS51459">
    <property type="entry name" value="FIDO"/>
    <property type="match status" value="1"/>
</dbReference>
<dbReference type="SUPFAM" id="SSF140931">
    <property type="entry name" value="Fic-like"/>
    <property type="match status" value="1"/>
</dbReference>
<protein>
    <recommendedName>
        <fullName evidence="5">protein adenylyltransferase</fullName>
        <ecNumber evidence="5">2.7.7.108</ecNumber>
    </recommendedName>
</protein>
<comment type="catalytic activity">
    <reaction evidence="7">
        <text>L-tyrosyl-[protein] + ATP = O-(5'-adenylyl)-L-tyrosyl-[protein] + diphosphate</text>
        <dbReference type="Rhea" id="RHEA:54288"/>
        <dbReference type="Rhea" id="RHEA-COMP:10136"/>
        <dbReference type="Rhea" id="RHEA-COMP:13846"/>
        <dbReference type="ChEBI" id="CHEBI:30616"/>
        <dbReference type="ChEBI" id="CHEBI:33019"/>
        <dbReference type="ChEBI" id="CHEBI:46858"/>
        <dbReference type="ChEBI" id="CHEBI:83624"/>
        <dbReference type="EC" id="2.7.7.108"/>
    </reaction>
</comment>
<keyword evidence="4" id="KW-0067">ATP-binding</keyword>
<evidence type="ECO:0000313" key="10">
    <source>
        <dbReference type="Proteomes" id="UP000476338"/>
    </source>
</evidence>
<dbReference type="Pfam" id="PF02661">
    <property type="entry name" value="Fic"/>
    <property type="match status" value="1"/>
</dbReference>
<dbReference type="GO" id="GO:0051302">
    <property type="term" value="P:regulation of cell division"/>
    <property type="evidence" value="ECO:0007669"/>
    <property type="project" value="TreeGrafter"/>
</dbReference>
<evidence type="ECO:0000256" key="5">
    <source>
        <dbReference type="ARBA" id="ARBA00034531"/>
    </source>
</evidence>
<sequence>MQEQYTEIKDSNIINKQNIDIAVGLGLVDDLKPSKYFYKAVEKSRTYNELEENIKKYYDGKKLDKKEVGEKECDIVSVNIAKYLEKSGFTLSPVTLKTIHKNLFINAFPQGLEKYVGVFRDVNISKKEEVLGGEKSVEYGNYDELGDMLDYDFDREKKKDYTKMTRQEQALNVGKFVSGVWQIHPFREGNTRTIAVFTIKYLQSKGFEANNDIFKENSKYFRDALVLANYDNMKENIKSDFSYLESFFNKFILNKNIELKLLPNSPKGHKSEKSVLSRLGNAYAKKLESGAIKQPQISEKSKEKER</sequence>
<comment type="catalytic activity">
    <reaction evidence="6">
        <text>L-threonyl-[protein] + ATP = 3-O-(5'-adenylyl)-L-threonyl-[protein] + diphosphate</text>
        <dbReference type="Rhea" id="RHEA:54292"/>
        <dbReference type="Rhea" id="RHEA-COMP:11060"/>
        <dbReference type="Rhea" id="RHEA-COMP:13847"/>
        <dbReference type="ChEBI" id="CHEBI:30013"/>
        <dbReference type="ChEBI" id="CHEBI:30616"/>
        <dbReference type="ChEBI" id="CHEBI:33019"/>
        <dbReference type="ChEBI" id="CHEBI:138113"/>
        <dbReference type="EC" id="2.7.7.108"/>
    </reaction>
</comment>
<dbReference type="InterPro" id="IPR003812">
    <property type="entry name" value="Fido"/>
</dbReference>
<dbReference type="Proteomes" id="UP000476338">
    <property type="component" value="Unassembled WGS sequence"/>
</dbReference>
<evidence type="ECO:0000313" key="9">
    <source>
        <dbReference type="EMBL" id="MSN96899.1"/>
    </source>
</evidence>
<dbReference type="GO" id="GO:0005524">
    <property type="term" value="F:ATP binding"/>
    <property type="evidence" value="ECO:0007669"/>
    <property type="project" value="UniProtKB-KW"/>
</dbReference>
<dbReference type="PANTHER" id="PTHR39560:SF1">
    <property type="entry name" value="PROTEIN ADENYLYLTRANSFERASE FIC-RELATED"/>
    <property type="match status" value="1"/>
</dbReference>
<gene>
    <name evidence="9" type="ORF">F1B92_06930</name>
</gene>
<keyword evidence="10" id="KW-1185">Reference proteome</keyword>
<keyword evidence="2" id="KW-0548">Nucleotidyltransferase</keyword>
<keyword evidence="1" id="KW-0808">Transferase</keyword>
<reference evidence="9 10" key="1">
    <citation type="submission" date="2019-09" db="EMBL/GenBank/DDBJ databases">
        <authorList>
            <person name="Silva M."/>
            <person name="Pereira G."/>
            <person name="Lopes-Da-Costa L."/>
            <person name="Silva E."/>
        </authorList>
    </citation>
    <scope>NUCLEOTIDE SEQUENCE [LARGE SCALE GENOMIC DNA]</scope>
    <source>
        <strain evidence="9 10">FMV-PI01</strain>
    </source>
</reference>
<dbReference type="RefSeq" id="WP_154571157.1">
    <property type="nucleotide sequence ID" value="NZ_VWSJ01000027.1"/>
</dbReference>
<proteinExistence type="predicted"/>
<evidence type="ECO:0000256" key="2">
    <source>
        <dbReference type="ARBA" id="ARBA00022695"/>
    </source>
</evidence>
<keyword evidence="3" id="KW-0547">Nucleotide-binding</keyword>
<evidence type="ECO:0000256" key="4">
    <source>
        <dbReference type="ARBA" id="ARBA00022840"/>
    </source>
</evidence>
<dbReference type="Gene3D" id="1.10.3290.10">
    <property type="entry name" value="Fido-like domain"/>
    <property type="match status" value="1"/>
</dbReference>
<feature type="domain" description="Fido" evidence="8">
    <location>
        <begin position="91"/>
        <end position="250"/>
    </location>
</feature>
<evidence type="ECO:0000256" key="1">
    <source>
        <dbReference type="ARBA" id="ARBA00022679"/>
    </source>
</evidence>
<evidence type="ECO:0000256" key="3">
    <source>
        <dbReference type="ARBA" id="ARBA00022741"/>
    </source>
</evidence>
<dbReference type="GO" id="GO:0070733">
    <property type="term" value="F:AMPylase activity"/>
    <property type="evidence" value="ECO:0007669"/>
    <property type="project" value="UniProtKB-EC"/>
</dbReference>
<dbReference type="EMBL" id="VWSJ01000027">
    <property type="protein sequence ID" value="MSN96899.1"/>
    <property type="molecule type" value="Genomic_DNA"/>
</dbReference>
<reference evidence="9 10" key="2">
    <citation type="submission" date="2020-03" db="EMBL/GenBank/DDBJ databases">
        <title>Campylobacter portucalensis sp. nov., a new species of Campylobacter isolated from the reproductive tract of bulls.</title>
        <authorList>
            <person name="Silva M.F."/>
            <person name="Pereira G."/>
            <person name="Carneiro C."/>
            <person name="Hemphill A."/>
            <person name="Mateus L."/>
            <person name="Lopes-Da-Costa L."/>
            <person name="Silva E."/>
        </authorList>
    </citation>
    <scope>NUCLEOTIDE SEQUENCE [LARGE SCALE GENOMIC DNA]</scope>
    <source>
        <strain evidence="9 10">FMV-PI01</strain>
    </source>
</reference>
<dbReference type="InterPro" id="IPR036597">
    <property type="entry name" value="Fido-like_dom_sf"/>
</dbReference>
<dbReference type="PANTHER" id="PTHR39560">
    <property type="entry name" value="PROTEIN ADENYLYLTRANSFERASE FIC-RELATED"/>
    <property type="match status" value="1"/>
</dbReference>
<dbReference type="EC" id="2.7.7.108" evidence="5"/>
<evidence type="ECO:0000259" key="8">
    <source>
        <dbReference type="PROSITE" id="PS51459"/>
    </source>
</evidence>
<evidence type="ECO:0000256" key="6">
    <source>
        <dbReference type="ARBA" id="ARBA00047939"/>
    </source>
</evidence>
<comment type="caution">
    <text evidence="9">The sequence shown here is derived from an EMBL/GenBank/DDBJ whole genome shotgun (WGS) entry which is preliminary data.</text>
</comment>
<accession>A0A6L5WID9</accession>
<dbReference type="AlphaFoldDB" id="A0A6L5WID9"/>
<evidence type="ECO:0000256" key="7">
    <source>
        <dbReference type="ARBA" id="ARBA00048696"/>
    </source>
</evidence>
<organism evidence="9 10">
    <name type="scientific">Campylobacter portucalensis</name>
    <dbReference type="NCBI Taxonomy" id="2608384"/>
    <lineage>
        <taxon>Bacteria</taxon>
        <taxon>Pseudomonadati</taxon>
        <taxon>Campylobacterota</taxon>
        <taxon>Epsilonproteobacteria</taxon>
        <taxon>Campylobacterales</taxon>
        <taxon>Campylobacteraceae</taxon>
        <taxon>Campylobacter</taxon>
    </lineage>
</organism>
<name>A0A6L5WID9_9BACT</name>